<keyword evidence="1" id="KW-1185">Reference proteome</keyword>
<dbReference type="Proteomes" id="UP000887577">
    <property type="component" value="Unplaced"/>
</dbReference>
<sequence length="226" mass="24857">MQETNVDTKVEMCEQPILKLSNAFVDEPLEVILEESKNDKPIISDQNLVQTTSKIPEIFENNLECVETVKEVSLQKPPRPPSKKISINLDTQQPSTCAAETSCALEETLKSNISSESENCFELYESLPSLESLSQFLSPPILTAPPIPPPPKSMALQSFKQDMNVSPAAIVNESCLPRILQTLTIWPQQFRPLPGLLVSGASRVSIQIKLDEEDILQTTAVGGNPS</sequence>
<organism evidence="1 2">
    <name type="scientific">Panagrolaimus superbus</name>
    <dbReference type="NCBI Taxonomy" id="310955"/>
    <lineage>
        <taxon>Eukaryota</taxon>
        <taxon>Metazoa</taxon>
        <taxon>Ecdysozoa</taxon>
        <taxon>Nematoda</taxon>
        <taxon>Chromadorea</taxon>
        <taxon>Rhabditida</taxon>
        <taxon>Tylenchina</taxon>
        <taxon>Panagrolaimomorpha</taxon>
        <taxon>Panagrolaimoidea</taxon>
        <taxon>Panagrolaimidae</taxon>
        <taxon>Panagrolaimus</taxon>
    </lineage>
</organism>
<name>A0A914YIQ3_9BILA</name>
<reference evidence="2" key="1">
    <citation type="submission" date="2022-11" db="UniProtKB">
        <authorList>
            <consortium name="WormBaseParasite"/>
        </authorList>
    </citation>
    <scope>IDENTIFICATION</scope>
</reference>
<proteinExistence type="predicted"/>
<dbReference type="WBParaSite" id="PSU_v2.g19186.t1">
    <property type="protein sequence ID" value="PSU_v2.g19186.t1"/>
    <property type="gene ID" value="PSU_v2.g19186"/>
</dbReference>
<evidence type="ECO:0000313" key="1">
    <source>
        <dbReference type="Proteomes" id="UP000887577"/>
    </source>
</evidence>
<protein>
    <submittedName>
        <fullName evidence="2">Uncharacterized protein</fullName>
    </submittedName>
</protein>
<dbReference type="AlphaFoldDB" id="A0A914YIQ3"/>
<evidence type="ECO:0000313" key="2">
    <source>
        <dbReference type="WBParaSite" id="PSU_v2.g19186.t1"/>
    </source>
</evidence>
<accession>A0A914YIQ3</accession>